<dbReference type="OrthoDB" id="5769186at2"/>
<sequence length="164" mass="18996">MTDQLDLNYVNQLKLDALENIESYQDPDTPDALAQYTNQMKKALLADAQMLNSLPEYLTVALYGNVRFPEQVQLKWQDWIDNNTMPTWDEFKVSVAFNNEDIALVKAVKEVSESLLKQSCAALFLLMIANSKPTAKKEGLEDLNEDSNDYRDEYQDQYDYDEEY</sequence>
<dbReference type="RefSeq" id="WP_121837442.1">
    <property type="nucleotide sequence ID" value="NZ_ML014756.1"/>
</dbReference>
<reference evidence="2 3" key="1">
    <citation type="submission" date="2018-09" db="EMBL/GenBank/DDBJ databases">
        <title>Phylogeny of the Shewanellaceae, and recommendation for two new genera, Pseudoshewanella and Parashewanella.</title>
        <authorList>
            <person name="Wang G."/>
        </authorList>
    </citation>
    <scope>NUCLEOTIDE SEQUENCE [LARGE SCALE GENOMIC DNA]</scope>
    <source>
        <strain evidence="2 3">C51</strain>
    </source>
</reference>
<dbReference type="Proteomes" id="UP000281474">
    <property type="component" value="Unassembled WGS sequence"/>
</dbReference>
<feature type="region of interest" description="Disordered" evidence="1">
    <location>
        <begin position="136"/>
        <end position="164"/>
    </location>
</feature>
<evidence type="ECO:0000313" key="2">
    <source>
        <dbReference type="EMBL" id="RLV61180.1"/>
    </source>
</evidence>
<keyword evidence="3" id="KW-1185">Reference proteome</keyword>
<evidence type="ECO:0000313" key="3">
    <source>
        <dbReference type="Proteomes" id="UP000281474"/>
    </source>
</evidence>
<feature type="compositionally biased region" description="Acidic residues" evidence="1">
    <location>
        <begin position="155"/>
        <end position="164"/>
    </location>
</feature>
<protein>
    <submittedName>
        <fullName evidence="2">Uncharacterized protein</fullName>
    </submittedName>
</protein>
<proteinExistence type="predicted"/>
<dbReference type="EMBL" id="QZEI01000005">
    <property type="protein sequence ID" value="RLV61180.1"/>
    <property type="molecule type" value="Genomic_DNA"/>
</dbReference>
<organism evidence="2 3">
    <name type="scientific">Parashewanella curva</name>
    <dbReference type="NCBI Taxonomy" id="2338552"/>
    <lineage>
        <taxon>Bacteria</taxon>
        <taxon>Pseudomonadati</taxon>
        <taxon>Pseudomonadota</taxon>
        <taxon>Gammaproteobacteria</taxon>
        <taxon>Alteromonadales</taxon>
        <taxon>Shewanellaceae</taxon>
        <taxon>Parashewanella</taxon>
    </lineage>
</organism>
<accession>A0A3L8Q151</accession>
<gene>
    <name evidence="2" type="ORF">D5018_02680</name>
</gene>
<dbReference type="AlphaFoldDB" id="A0A3L8Q151"/>
<evidence type="ECO:0000256" key="1">
    <source>
        <dbReference type="SAM" id="MobiDB-lite"/>
    </source>
</evidence>
<comment type="caution">
    <text evidence="2">The sequence shown here is derived from an EMBL/GenBank/DDBJ whole genome shotgun (WGS) entry which is preliminary data.</text>
</comment>
<name>A0A3L8Q151_9GAMM</name>